<dbReference type="CDD" id="cd01597">
    <property type="entry name" value="pCLME"/>
    <property type="match status" value="1"/>
</dbReference>
<dbReference type="Gene3D" id="1.20.200.10">
    <property type="entry name" value="Fumarase/aspartase (Central domain)"/>
    <property type="match status" value="1"/>
</dbReference>
<evidence type="ECO:0000313" key="4">
    <source>
        <dbReference type="EMBL" id="SDZ46578.1"/>
    </source>
</evidence>
<dbReference type="GO" id="GO:0016829">
    <property type="term" value="F:lyase activity"/>
    <property type="evidence" value="ECO:0007669"/>
    <property type="project" value="UniProtKB-KW"/>
</dbReference>
<evidence type="ECO:0000256" key="2">
    <source>
        <dbReference type="ARBA" id="ARBA00034772"/>
    </source>
</evidence>
<dbReference type="InterPro" id="IPR000362">
    <property type="entry name" value="Fumarate_lyase_fam"/>
</dbReference>
<dbReference type="STRING" id="589385.SAMN05421504_12012"/>
<dbReference type="InterPro" id="IPR008948">
    <property type="entry name" value="L-Aspartase-like"/>
</dbReference>
<dbReference type="SMART" id="SM00998">
    <property type="entry name" value="ADSL_C"/>
    <property type="match status" value="1"/>
</dbReference>
<accession>A0A1H3T9N4</accession>
<dbReference type="Pfam" id="PF00206">
    <property type="entry name" value="Lyase_1"/>
    <property type="match status" value="1"/>
</dbReference>
<keyword evidence="1" id="KW-0456">Lyase</keyword>
<keyword evidence="4" id="KW-0413">Isomerase</keyword>
<evidence type="ECO:0000259" key="3">
    <source>
        <dbReference type="SMART" id="SM00998"/>
    </source>
</evidence>
<keyword evidence="5" id="KW-1185">Reference proteome</keyword>
<dbReference type="Pfam" id="PF10397">
    <property type="entry name" value="ADSL_C"/>
    <property type="match status" value="1"/>
</dbReference>
<protein>
    <submittedName>
        <fullName evidence="4">3-carboxy-cis,cis-muconate cycloisomerase</fullName>
    </submittedName>
</protein>
<dbReference type="PROSITE" id="PS51257">
    <property type="entry name" value="PROKAR_LIPOPROTEIN"/>
    <property type="match status" value="1"/>
</dbReference>
<dbReference type="PANTHER" id="PTHR43172">
    <property type="entry name" value="ADENYLOSUCCINATE LYASE"/>
    <property type="match status" value="1"/>
</dbReference>
<evidence type="ECO:0000256" key="1">
    <source>
        <dbReference type="ARBA" id="ARBA00023239"/>
    </source>
</evidence>
<proteinExistence type="inferred from homology"/>
<feature type="domain" description="Adenylosuccinate lyase C-terminal" evidence="3">
    <location>
        <begin position="375"/>
        <end position="450"/>
    </location>
</feature>
<name>A0A1H3T9N4_9PSEU</name>
<dbReference type="Gene3D" id="1.10.275.10">
    <property type="entry name" value="Fumarase/aspartase (N-terminal domain)"/>
    <property type="match status" value="1"/>
</dbReference>
<dbReference type="AlphaFoldDB" id="A0A1H3T9N4"/>
<comment type="similarity">
    <text evidence="2">Belongs to the class-II fumarase/aspartase family.</text>
</comment>
<dbReference type="PRINTS" id="PR00149">
    <property type="entry name" value="FUMRATELYASE"/>
</dbReference>
<dbReference type="SUPFAM" id="SSF48557">
    <property type="entry name" value="L-aspartase-like"/>
    <property type="match status" value="1"/>
</dbReference>
<sequence>MYFRNGDAGLLSPVWAGCAVSALVDDDAWLGAMLEAEVALARAQGALGVIPASAVGPIADAADPRRLDLAALAREARGAANPVVVLVQLLTSLVAKENSGAAEFVHRGGTSQDILDTAAMLVANRAFGRIREDLSRTAGSLAALADHHRHTPMAGRTLTQHAVPITFGLKAAGWLSLVLDALDRVRRLDFPAQLGGAAGTLASYVEYARLADVAPGHGPALAARFAAELGLREPLVPWHTIRTPLADIAAVSAFVTAAVGKFALDVQVMSRTEIAEVAEPGADGRGVSSAMPQKRNPVLATLIMAAARQAPGSAMVLGQCVLAEDERSAGGWHAEWQPLRECLRLAGGAVETAAELADGLRVFPDRLRSNLELSGGAIVSERVNAALAPALGKVAAKKLLGRLACDDGKFGEALLSAPELAGILDEEAVRDLLDPSRYLGSSAALVDRVLARHRELSR</sequence>
<dbReference type="InterPro" id="IPR024083">
    <property type="entry name" value="Fumarase/histidase_N"/>
</dbReference>
<dbReference type="GO" id="GO:0016853">
    <property type="term" value="F:isomerase activity"/>
    <property type="evidence" value="ECO:0007669"/>
    <property type="project" value="UniProtKB-KW"/>
</dbReference>
<dbReference type="EMBL" id="FNON01000020">
    <property type="protein sequence ID" value="SDZ46578.1"/>
    <property type="molecule type" value="Genomic_DNA"/>
</dbReference>
<dbReference type="Gene3D" id="1.10.40.30">
    <property type="entry name" value="Fumarase/aspartase (C-terminal domain)"/>
    <property type="match status" value="1"/>
</dbReference>
<organism evidence="4 5">
    <name type="scientific">Amycolatopsis xylanica</name>
    <dbReference type="NCBI Taxonomy" id="589385"/>
    <lineage>
        <taxon>Bacteria</taxon>
        <taxon>Bacillati</taxon>
        <taxon>Actinomycetota</taxon>
        <taxon>Actinomycetes</taxon>
        <taxon>Pseudonocardiales</taxon>
        <taxon>Pseudonocardiaceae</taxon>
        <taxon>Amycolatopsis</taxon>
    </lineage>
</organism>
<dbReference type="InterPro" id="IPR022761">
    <property type="entry name" value="Fumarate_lyase_N"/>
</dbReference>
<dbReference type="PANTHER" id="PTHR43172:SF2">
    <property type="entry name" value="ADENYLOSUCCINATE LYASE C-TERMINAL DOMAIN-CONTAINING PROTEIN"/>
    <property type="match status" value="1"/>
</dbReference>
<dbReference type="InterPro" id="IPR019468">
    <property type="entry name" value="AdenyloSucc_lyase_C"/>
</dbReference>
<dbReference type="OrthoDB" id="9768878at2"/>
<dbReference type="Proteomes" id="UP000199515">
    <property type="component" value="Unassembled WGS sequence"/>
</dbReference>
<reference evidence="4 5" key="1">
    <citation type="submission" date="2016-10" db="EMBL/GenBank/DDBJ databases">
        <authorList>
            <person name="de Groot N.N."/>
        </authorList>
    </citation>
    <scope>NUCLEOTIDE SEQUENCE [LARGE SCALE GENOMIC DNA]</scope>
    <source>
        <strain evidence="4 5">CPCC 202699</strain>
    </source>
</reference>
<dbReference type="RefSeq" id="WP_091300399.1">
    <property type="nucleotide sequence ID" value="NZ_FNON01000020.1"/>
</dbReference>
<evidence type="ECO:0000313" key="5">
    <source>
        <dbReference type="Proteomes" id="UP000199515"/>
    </source>
</evidence>
<gene>
    <name evidence="4" type="ORF">SAMN05421504_12012</name>
</gene>